<feature type="coiled-coil region" evidence="1">
    <location>
        <begin position="159"/>
        <end position="186"/>
    </location>
</feature>
<dbReference type="EMBL" id="KN823171">
    <property type="protein sequence ID" value="KIO20532.1"/>
    <property type="molecule type" value="Genomic_DNA"/>
</dbReference>
<dbReference type="Gene3D" id="3.80.10.10">
    <property type="entry name" value="Ribonuclease Inhibitor"/>
    <property type="match status" value="1"/>
</dbReference>
<evidence type="ECO:0000313" key="3">
    <source>
        <dbReference type="EMBL" id="KIO20532.1"/>
    </source>
</evidence>
<dbReference type="SUPFAM" id="SSF52047">
    <property type="entry name" value="RNI-like"/>
    <property type="match status" value="1"/>
</dbReference>
<keyword evidence="1" id="KW-0175">Coiled coil</keyword>
<gene>
    <name evidence="3" type="ORF">M407DRAFT_10843</name>
</gene>
<evidence type="ECO:0000256" key="2">
    <source>
        <dbReference type="SAM" id="MobiDB-lite"/>
    </source>
</evidence>
<protein>
    <recommendedName>
        <fullName evidence="5">F-box domain-containing protein</fullName>
    </recommendedName>
</protein>
<dbReference type="AlphaFoldDB" id="A0A0C3LGE7"/>
<sequence>MTFASPPSFTNFYIARLLNIDNYDPTVFHGETASTLAARCPSRRLVKLLSNSADPKIRNADQRTTEDYILEDERFRYSPHMRGQALALPGPSGVPGAYGPRPHNSTAAQHTVGKSSSTISRHRSIKNLPTKIAIWAKRELFSPTFKQRLPRRKRPPDMLNQQGAELDGQEARLRALEGELKAKMSKRFRLGWRKRKMRAAVGGEANITLKKLPTSPSAPSTCPVTKEYVIQLSCGALGGTYVTLGNLASAARVSKLWFDLAVPTLWAALPSVTPLFRILSPLTGEGPAGLVFAQPFPPEKLERLLLYGKHVRHLQYSDHDRDPVTASGYSHLSSDTIIWFIWSIASSPGPILPNLQEIHWSAIEEIYTLHLILPLLHASVKILKIRIRECDDPDCNSVGRFFDAILGVRGLALNEFEFDFVDAPVEIISGFAQFLQQTQLRALDFPMQAPSLESATAQNLIHAALPTSLQVLRTRVTFEDRGDYISRAETITSRVPFLHTLRLHLDGDSWSPSGYGDIRPFSTLQHLEELELVSDRAFHLAPDEIPLLGQSLPRLRKLSLRGIPEQRPHLGIKVLDLIACASAFPQLQALAISIQPMTASIGLPWWSDEQAPTPFNTASFVELDVGSSFIQDNHISIIAELISRLCLNSEFKIRCASVAAGARVGVRNWSRVENGVRRIQGAQRDFTVPYHVWCGILLANM</sequence>
<dbReference type="OrthoDB" id="6718656at2759"/>
<evidence type="ECO:0000256" key="1">
    <source>
        <dbReference type="SAM" id="Coils"/>
    </source>
</evidence>
<feature type="compositionally biased region" description="Polar residues" evidence="2">
    <location>
        <begin position="103"/>
        <end position="119"/>
    </location>
</feature>
<proteinExistence type="predicted"/>
<reference evidence="3 4" key="1">
    <citation type="submission" date="2014-04" db="EMBL/GenBank/DDBJ databases">
        <authorList>
            <consortium name="DOE Joint Genome Institute"/>
            <person name="Kuo A."/>
            <person name="Girlanda M."/>
            <person name="Perotto S."/>
            <person name="Kohler A."/>
            <person name="Nagy L.G."/>
            <person name="Floudas D."/>
            <person name="Copeland A."/>
            <person name="Barry K.W."/>
            <person name="Cichocki N."/>
            <person name="Veneault-Fourrey C."/>
            <person name="LaButti K."/>
            <person name="Lindquist E.A."/>
            <person name="Lipzen A."/>
            <person name="Lundell T."/>
            <person name="Morin E."/>
            <person name="Murat C."/>
            <person name="Sun H."/>
            <person name="Tunlid A."/>
            <person name="Henrissat B."/>
            <person name="Grigoriev I.V."/>
            <person name="Hibbett D.S."/>
            <person name="Martin F."/>
            <person name="Nordberg H.P."/>
            <person name="Cantor M.N."/>
            <person name="Hua S.X."/>
        </authorList>
    </citation>
    <scope>NUCLEOTIDE SEQUENCE [LARGE SCALE GENOMIC DNA]</scope>
    <source>
        <strain evidence="3 4">MUT 4182</strain>
    </source>
</reference>
<accession>A0A0C3LGE7</accession>
<dbReference type="HOGENOM" id="CLU_393394_0_0_1"/>
<dbReference type="STRING" id="1051891.A0A0C3LGE7"/>
<dbReference type="Proteomes" id="UP000054248">
    <property type="component" value="Unassembled WGS sequence"/>
</dbReference>
<reference evidence="4" key="2">
    <citation type="submission" date="2015-01" db="EMBL/GenBank/DDBJ databases">
        <title>Evolutionary Origins and Diversification of the Mycorrhizal Mutualists.</title>
        <authorList>
            <consortium name="DOE Joint Genome Institute"/>
            <consortium name="Mycorrhizal Genomics Consortium"/>
            <person name="Kohler A."/>
            <person name="Kuo A."/>
            <person name="Nagy L.G."/>
            <person name="Floudas D."/>
            <person name="Copeland A."/>
            <person name="Barry K.W."/>
            <person name="Cichocki N."/>
            <person name="Veneault-Fourrey C."/>
            <person name="LaButti K."/>
            <person name="Lindquist E.A."/>
            <person name="Lipzen A."/>
            <person name="Lundell T."/>
            <person name="Morin E."/>
            <person name="Murat C."/>
            <person name="Riley R."/>
            <person name="Ohm R."/>
            <person name="Sun H."/>
            <person name="Tunlid A."/>
            <person name="Henrissat B."/>
            <person name="Grigoriev I.V."/>
            <person name="Hibbett D.S."/>
            <person name="Martin F."/>
        </authorList>
    </citation>
    <scope>NUCLEOTIDE SEQUENCE [LARGE SCALE GENOMIC DNA]</scope>
    <source>
        <strain evidence="4">MUT 4182</strain>
    </source>
</reference>
<organism evidence="3 4">
    <name type="scientific">Tulasnella calospora MUT 4182</name>
    <dbReference type="NCBI Taxonomy" id="1051891"/>
    <lineage>
        <taxon>Eukaryota</taxon>
        <taxon>Fungi</taxon>
        <taxon>Dikarya</taxon>
        <taxon>Basidiomycota</taxon>
        <taxon>Agaricomycotina</taxon>
        <taxon>Agaricomycetes</taxon>
        <taxon>Cantharellales</taxon>
        <taxon>Tulasnellaceae</taxon>
        <taxon>Tulasnella</taxon>
    </lineage>
</organism>
<name>A0A0C3LGE7_9AGAM</name>
<evidence type="ECO:0000313" key="4">
    <source>
        <dbReference type="Proteomes" id="UP000054248"/>
    </source>
</evidence>
<keyword evidence="4" id="KW-1185">Reference proteome</keyword>
<dbReference type="InterPro" id="IPR032675">
    <property type="entry name" value="LRR_dom_sf"/>
</dbReference>
<evidence type="ECO:0008006" key="5">
    <source>
        <dbReference type="Google" id="ProtNLM"/>
    </source>
</evidence>
<feature type="region of interest" description="Disordered" evidence="2">
    <location>
        <begin position="88"/>
        <end position="123"/>
    </location>
</feature>